<organism evidence="3 4">
    <name type="scientific">Amorphotheca resinae ATCC 22711</name>
    <dbReference type="NCBI Taxonomy" id="857342"/>
    <lineage>
        <taxon>Eukaryota</taxon>
        <taxon>Fungi</taxon>
        <taxon>Dikarya</taxon>
        <taxon>Ascomycota</taxon>
        <taxon>Pezizomycotina</taxon>
        <taxon>Leotiomycetes</taxon>
        <taxon>Helotiales</taxon>
        <taxon>Amorphothecaceae</taxon>
        <taxon>Amorphotheca</taxon>
    </lineage>
</organism>
<dbReference type="EMBL" id="KZ679006">
    <property type="protein sequence ID" value="PSS27534.1"/>
    <property type="molecule type" value="Genomic_DNA"/>
</dbReference>
<evidence type="ECO:0000256" key="1">
    <source>
        <dbReference type="SAM" id="MobiDB-lite"/>
    </source>
</evidence>
<reference evidence="3 4" key="1">
    <citation type="journal article" date="2018" name="New Phytol.">
        <title>Comparative genomics and transcriptomics depict ericoid mycorrhizal fungi as versatile saprotrophs and plant mutualists.</title>
        <authorList>
            <person name="Martino E."/>
            <person name="Morin E."/>
            <person name="Grelet G.A."/>
            <person name="Kuo A."/>
            <person name="Kohler A."/>
            <person name="Daghino S."/>
            <person name="Barry K.W."/>
            <person name="Cichocki N."/>
            <person name="Clum A."/>
            <person name="Dockter R.B."/>
            <person name="Hainaut M."/>
            <person name="Kuo R.C."/>
            <person name="LaButti K."/>
            <person name="Lindahl B.D."/>
            <person name="Lindquist E.A."/>
            <person name="Lipzen A."/>
            <person name="Khouja H.R."/>
            <person name="Magnuson J."/>
            <person name="Murat C."/>
            <person name="Ohm R.A."/>
            <person name="Singer S.W."/>
            <person name="Spatafora J.W."/>
            <person name="Wang M."/>
            <person name="Veneault-Fourrey C."/>
            <person name="Henrissat B."/>
            <person name="Grigoriev I.V."/>
            <person name="Martin F.M."/>
            <person name="Perotto S."/>
        </authorList>
    </citation>
    <scope>NUCLEOTIDE SEQUENCE [LARGE SCALE GENOMIC DNA]</scope>
    <source>
        <strain evidence="3 4">ATCC 22711</strain>
    </source>
</reference>
<accession>A0A2T3BDT1</accession>
<evidence type="ECO:0000313" key="3">
    <source>
        <dbReference type="EMBL" id="PSS27534.1"/>
    </source>
</evidence>
<dbReference type="AlphaFoldDB" id="A0A2T3BDT1"/>
<dbReference type="Gene3D" id="3.30.710.10">
    <property type="entry name" value="Potassium Channel Kv1.1, Chain A"/>
    <property type="match status" value="1"/>
</dbReference>
<sequence>MAIEPHTFDPDGDVLLLLSKPPPQKAQNGARDSDDDARIAKIPKKEAAHTNETLEVIADGDQDVAASDNTTVVTKPVIEKEPCIDIHLLASSRHLMLASPVFKAMLKNGNFKEGQALQSTGRVEIPLPDDDAPTLILLLNIIHGRTRRVPSNVDLSQLAKVAFMTDKYQMYEAVELYTDFWFDKLLPSLPEVYNDDTVTEVMAWLGITYALGHEDQFKHITKLLQRYGDDRIEDNMEGIPVSQSVIDALKSQRIKALSAIYASIDQSIKLYQGPQLRCQYCHWQSRSRCDSLALGSLMKNSISAKIWPPPSPPYEGVRIGDLVDTISHLQIMSSCEINKRSAARDMEKSIKTESNLIADTLGLDLNEFMVLVEDGKEMEKEIK</sequence>
<dbReference type="GeneID" id="36577094"/>
<evidence type="ECO:0000259" key="2">
    <source>
        <dbReference type="Pfam" id="PF00651"/>
    </source>
</evidence>
<protein>
    <recommendedName>
        <fullName evidence="2">BTB domain-containing protein</fullName>
    </recommendedName>
</protein>
<dbReference type="RefSeq" id="XP_024725059.1">
    <property type="nucleotide sequence ID" value="XM_024869013.1"/>
</dbReference>
<name>A0A2T3BDT1_AMORE</name>
<dbReference type="InterPro" id="IPR000210">
    <property type="entry name" value="BTB/POZ_dom"/>
</dbReference>
<gene>
    <name evidence="3" type="ORF">M430DRAFT_62772</name>
</gene>
<dbReference type="Proteomes" id="UP000241818">
    <property type="component" value="Unassembled WGS sequence"/>
</dbReference>
<proteinExistence type="predicted"/>
<evidence type="ECO:0000313" key="4">
    <source>
        <dbReference type="Proteomes" id="UP000241818"/>
    </source>
</evidence>
<dbReference type="STRING" id="857342.A0A2T3BDT1"/>
<dbReference type="SUPFAM" id="SSF54695">
    <property type="entry name" value="POZ domain"/>
    <property type="match status" value="1"/>
</dbReference>
<dbReference type="InParanoid" id="A0A2T3BDT1"/>
<dbReference type="InterPro" id="IPR011333">
    <property type="entry name" value="SKP1/BTB/POZ_sf"/>
</dbReference>
<keyword evidence="4" id="KW-1185">Reference proteome</keyword>
<feature type="domain" description="BTB" evidence="2">
    <location>
        <begin position="94"/>
        <end position="180"/>
    </location>
</feature>
<dbReference type="Pfam" id="PF00651">
    <property type="entry name" value="BTB"/>
    <property type="match status" value="1"/>
</dbReference>
<feature type="region of interest" description="Disordered" evidence="1">
    <location>
        <begin position="1"/>
        <end position="36"/>
    </location>
</feature>
<dbReference type="OrthoDB" id="5326346at2759"/>